<gene>
    <name evidence="2" type="ORF">K0M31_013902</name>
</gene>
<protein>
    <recommendedName>
        <fullName evidence="4">Secreted protein</fullName>
    </recommendedName>
</protein>
<dbReference type="AlphaFoldDB" id="A0AA40G7H3"/>
<dbReference type="EMBL" id="JAHYIQ010000004">
    <property type="protein sequence ID" value="KAK1132519.1"/>
    <property type="molecule type" value="Genomic_DNA"/>
</dbReference>
<sequence length="73" mass="8090">MLQSTLLLFSAVTRLRNAELQLIQTPWACVVQQIFNTANNLILEKTCSRIALVTVYINSSVLNEIAAPTKDKG</sequence>
<organism evidence="2 3">
    <name type="scientific">Melipona bicolor</name>
    <dbReference type="NCBI Taxonomy" id="60889"/>
    <lineage>
        <taxon>Eukaryota</taxon>
        <taxon>Metazoa</taxon>
        <taxon>Ecdysozoa</taxon>
        <taxon>Arthropoda</taxon>
        <taxon>Hexapoda</taxon>
        <taxon>Insecta</taxon>
        <taxon>Pterygota</taxon>
        <taxon>Neoptera</taxon>
        <taxon>Endopterygota</taxon>
        <taxon>Hymenoptera</taxon>
        <taxon>Apocrita</taxon>
        <taxon>Aculeata</taxon>
        <taxon>Apoidea</taxon>
        <taxon>Anthophila</taxon>
        <taxon>Apidae</taxon>
        <taxon>Melipona</taxon>
    </lineage>
</organism>
<comment type="caution">
    <text evidence="2">The sequence shown here is derived from an EMBL/GenBank/DDBJ whole genome shotgun (WGS) entry which is preliminary data.</text>
</comment>
<keyword evidence="1" id="KW-0732">Signal</keyword>
<keyword evidence="3" id="KW-1185">Reference proteome</keyword>
<evidence type="ECO:0000313" key="3">
    <source>
        <dbReference type="Proteomes" id="UP001177670"/>
    </source>
</evidence>
<name>A0AA40G7H3_9HYME</name>
<evidence type="ECO:0008006" key="4">
    <source>
        <dbReference type="Google" id="ProtNLM"/>
    </source>
</evidence>
<feature type="signal peptide" evidence="1">
    <location>
        <begin position="1"/>
        <end position="18"/>
    </location>
</feature>
<accession>A0AA40G7H3</accession>
<reference evidence="2" key="1">
    <citation type="submission" date="2021-10" db="EMBL/GenBank/DDBJ databases">
        <title>Melipona bicolor Genome sequencing and assembly.</title>
        <authorList>
            <person name="Araujo N.S."/>
            <person name="Arias M.C."/>
        </authorList>
    </citation>
    <scope>NUCLEOTIDE SEQUENCE</scope>
    <source>
        <strain evidence="2">USP_2M_L1-L4_2017</strain>
        <tissue evidence="2">Whole body</tissue>
    </source>
</reference>
<proteinExistence type="predicted"/>
<evidence type="ECO:0000256" key="1">
    <source>
        <dbReference type="SAM" id="SignalP"/>
    </source>
</evidence>
<evidence type="ECO:0000313" key="2">
    <source>
        <dbReference type="EMBL" id="KAK1132519.1"/>
    </source>
</evidence>
<feature type="chain" id="PRO_5041454021" description="Secreted protein" evidence="1">
    <location>
        <begin position="19"/>
        <end position="73"/>
    </location>
</feature>
<dbReference type="Proteomes" id="UP001177670">
    <property type="component" value="Unassembled WGS sequence"/>
</dbReference>